<organism evidence="2 3">
    <name type="scientific">Dryococelus australis</name>
    <dbReference type="NCBI Taxonomy" id="614101"/>
    <lineage>
        <taxon>Eukaryota</taxon>
        <taxon>Metazoa</taxon>
        <taxon>Ecdysozoa</taxon>
        <taxon>Arthropoda</taxon>
        <taxon>Hexapoda</taxon>
        <taxon>Insecta</taxon>
        <taxon>Pterygota</taxon>
        <taxon>Neoptera</taxon>
        <taxon>Polyneoptera</taxon>
        <taxon>Phasmatodea</taxon>
        <taxon>Verophasmatodea</taxon>
        <taxon>Anareolatae</taxon>
        <taxon>Phasmatidae</taxon>
        <taxon>Eurycanthinae</taxon>
        <taxon>Dryococelus</taxon>
    </lineage>
</organism>
<sequence>MRHLTPVQVSPLAFARSCAVSASGRRHNHPSYPSVARPSGGRVIFGESQGNFSFSIRRELIASQGEPLNSYVERNLHKGTCIAAERDWAAMASDWGHDYLPKSSTFEINLRKKSLPLPAYILTGALSDMRPVRLVTMDGKKFRILTFRTGGSWSAFVADSRLPLYVKEDTKTNAMRKVAALISVCGHPLALPILRMRAFKLRTSLRTSPEEKRSNGTDVAAHGVAGRRSGTFVRDCTVSGVFDRSFRTFQCFASFCSQPSDPPSVCATFESALSSNATRFFSWDELSRYFQTPVTICDNFYYDENLSMACDIHEYSDCNDARRVLKTTSPHETLLKLPINLAAEQRCLLEQRVCSRVINGYEAIIQWLDYTPPALANRVRFPAGVAHGFSHARTLVARVFLGDLPIPTAPPHSGAAPYPPRFAIMGSQDLDCDALGCVQLYSLFHNYMTIRRRWTPSEMVLLSSLSLEITFSDLANADADNCATQGFRATPSTPTRCDGICFVLIGYRSSKRIALLWKQLNSEGKHNLKAVPSPLPFKREKVQSINIFLPLPRQLHEAGQSVCGPEPARYSSTLGESVITTFWVLAFTVTASRTFTIIANACRDVRASTCRSSQTTLHHKCLFALLPASSMVAQPAVSAGPTPGIHQYVTPMRVKSGGNGAATGCKVLEIPEETRPPAASSGTIPIRKNPGVTRQGIEPGSPWLEASRSDRSTTAVPRKQSTVVLSVGVFSNYVCRRWLLISDRDFIPPISAVRNELHLVLQSISELEWCNSFLPRS</sequence>
<evidence type="ECO:0000313" key="3">
    <source>
        <dbReference type="Proteomes" id="UP001159363"/>
    </source>
</evidence>
<gene>
    <name evidence="2" type="ORF">PR048_033554</name>
</gene>
<dbReference type="Proteomes" id="UP001159363">
    <property type="component" value="Chromosome 16"/>
</dbReference>
<reference evidence="2 3" key="1">
    <citation type="submission" date="2023-02" db="EMBL/GenBank/DDBJ databases">
        <title>LHISI_Scaffold_Assembly.</title>
        <authorList>
            <person name="Stuart O.P."/>
            <person name="Cleave R."/>
            <person name="Magrath M.J.L."/>
            <person name="Mikheyev A.S."/>
        </authorList>
    </citation>
    <scope>NUCLEOTIDE SEQUENCE [LARGE SCALE GENOMIC DNA]</scope>
    <source>
        <strain evidence="2">Daus_M_001</strain>
        <tissue evidence="2">Leg muscle</tissue>
    </source>
</reference>
<evidence type="ECO:0000256" key="1">
    <source>
        <dbReference type="SAM" id="MobiDB-lite"/>
    </source>
</evidence>
<protein>
    <submittedName>
        <fullName evidence="2">Uncharacterized protein</fullName>
    </submittedName>
</protein>
<accession>A0ABQ9G0M1</accession>
<comment type="caution">
    <text evidence="2">The sequence shown here is derived from an EMBL/GenBank/DDBJ whole genome shotgun (WGS) entry which is preliminary data.</text>
</comment>
<dbReference type="EMBL" id="JARBHB010000017">
    <property type="protein sequence ID" value="KAJ8866030.1"/>
    <property type="molecule type" value="Genomic_DNA"/>
</dbReference>
<evidence type="ECO:0000313" key="2">
    <source>
        <dbReference type="EMBL" id="KAJ8866030.1"/>
    </source>
</evidence>
<name>A0ABQ9G0M1_9NEOP</name>
<proteinExistence type="predicted"/>
<feature type="region of interest" description="Disordered" evidence="1">
    <location>
        <begin position="674"/>
        <end position="712"/>
    </location>
</feature>
<keyword evidence="3" id="KW-1185">Reference proteome</keyword>